<dbReference type="Proteomes" id="UP001553715">
    <property type="component" value="Unassembled WGS sequence"/>
</dbReference>
<dbReference type="SUPFAM" id="SSF52980">
    <property type="entry name" value="Restriction endonuclease-like"/>
    <property type="match status" value="1"/>
</dbReference>
<evidence type="ECO:0000313" key="3">
    <source>
        <dbReference type="EMBL" id="MEW1975744.1"/>
    </source>
</evidence>
<organism evidence="3 4">
    <name type="scientific">Microbacterium profundi</name>
    <dbReference type="NCBI Taxonomy" id="450380"/>
    <lineage>
        <taxon>Bacteria</taxon>
        <taxon>Bacillati</taxon>
        <taxon>Actinomycetota</taxon>
        <taxon>Actinomycetes</taxon>
        <taxon>Micrococcales</taxon>
        <taxon>Microbacteriaceae</taxon>
        <taxon>Microbacterium</taxon>
    </lineage>
</organism>
<protein>
    <submittedName>
        <fullName evidence="3">Type IV toxin-antitoxin system AbiEi family antitoxin domain-containing protein</fullName>
    </submittedName>
</protein>
<proteinExistence type="predicted"/>
<feature type="domain" description="AbiEi antitoxin N-terminal" evidence="2">
    <location>
        <begin position="12"/>
        <end position="52"/>
    </location>
</feature>
<sequence length="283" mass="31383">MSFMAAPAALHSLGRMARTAELTRLGVTEAELTRAVRAGTVVRPRQGVYALPDCSDDLLHAASHGGTLGCSAAAKMLGLWILEVPEQHHIWLGDAGTPRSGCSDCRVHWDEGTAEVGVLPPVHNVLLQIAVCTDEDTFLAAFESALRHHKISSGGIAWLRSRLPRRRRWLIDFARSDADSGLESLFRLRMHRLGITVRCQVSIRTVGEVDFVIGDRLIVEVDGRENHEREKERSRDLARDVAAATLGYDTLRFTYAMIVHHWKSVESAILAKIADRAHLRPLH</sequence>
<dbReference type="Pfam" id="PF04480">
    <property type="entry name" value="DUF559"/>
    <property type="match status" value="1"/>
</dbReference>
<evidence type="ECO:0000259" key="2">
    <source>
        <dbReference type="Pfam" id="PF13338"/>
    </source>
</evidence>
<evidence type="ECO:0000259" key="1">
    <source>
        <dbReference type="Pfam" id="PF04480"/>
    </source>
</evidence>
<evidence type="ECO:0000313" key="4">
    <source>
        <dbReference type="Proteomes" id="UP001553715"/>
    </source>
</evidence>
<comment type="caution">
    <text evidence="3">The sequence shown here is derived from an EMBL/GenBank/DDBJ whole genome shotgun (WGS) entry which is preliminary data.</text>
</comment>
<gene>
    <name evidence="3" type="ORF">AB0301_11825</name>
</gene>
<reference evidence="3 4" key="1">
    <citation type="submission" date="2024-06" db="EMBL/GenBank/DDBJ databases">
        <title>The Natural Products Discovery Center: Release of the First 8490 Sequenced Strains for Exploring Actinobacteria Biosynthetic Diversity.</title>
        <authorList>
            <person name="Kalkreuter E."/>
            <person name="Kautsar S.A."/>
            <person name="Yang D."/>
            <person name="Bader C.D."/>
            <person name="Teijaro C.N."/>
            <person name="Fluegel L."/>
            <person name="Davis C.M."/>
            <person name="Simpson J.R."/>
            <person name="Lauterbach L."/>
            <person name="Steele A.D."/>
            <person name="Gui C."/>
            <person name="Meng S."/>
            <person name="Li G."/>
            <person name="Viehrig K."/>
            <person name="Ye F."/>
            <person name="Su P."/>
            <person name="Kiefer A.F."/>
            <person name="Nichols A."/>
            <person name="Cepeda A.J."/>
            <person name="Yan W."/>
            <person name="Fan B."/>
            <person name="Jiang Y."/>
            <person name="Adhikari A."/>
            <person name="Zheng C.-J."/>
            <person name="Schuster L."/>
            <person name="Cowan T.M."/>
            <person name="Smanski M.J."/>
            <person name="Chevrette M.G."/>
            <person name="De Carvalho L.P.S."/>
            <person name="Shen B."/>
        </authorList>
    </citation>
    <scope>NUCLEOTIDE SEQUENCE [LARGE SCALE GENOMIC DNA]</scope>
    <source>
        <strain evidence="3 4">NPDC077434</strain>
    </source>
</reference>
<dbReference type="InterPro" id="IPR007569">
    <property type="entry name" value="DUF559"/>
</dbReference>
<dbReference type="Pfam" id="PF13338">
    <property type="entry name" value="AbiEi_4"/>
    <property type="match status" value="1"/>
</dbReference>
<dbReference type="RefSeq" id="WP_052166977.1">
    <property type="nucleotide sequence ID" value="NZ_JBFBMH010000016.1"/>
</dbReference>
<dbReference type="InterPro" id="IPR025159">
    <property type="entry name" value="AbiEi_N"/>
</dbReference>
<dbReference type="Gene3D" id="3.40.960.10">
    <property type="entry name" value="VSR Endonuclease"/>
    <property type="match status" value="1"/>
</dbReference>
<keyword evidence="4" id="KW-1185">Reference proteome</keyword>
<dbReference type="InterPro" id="IPR011335">
    <property type="entry name" value="Restrct_endonuc-II-like"/>
</dbReference>
<feature type="domain" description="DUF559" evidence="1">
    <location>
        <begin position="187"/>
        <end position="273"/>
    </location>
</feature>
<dbReference type="EMBL" id="JBFBMH010000016">
    <property type="protein sequence ID" value="MEW1975744.1"/>
    <property type="molecule type" value="Genomic_DNA"/>
</dbReference>
<name>A0ABV3LIL0_9MICO</name>
<accession>A0ABV3LIL0</accession>